<dbReference type="InterPro" id="IPR051156">
    <property type="entry name" value="Mito/Outer_Membr_Metalloprot"/>
</dbReference>
<evidence type="ECO:0000256" key="2">
    <source>
        <dbReference type="ARBA" id="ARBA00022723"/>
    </source>
</evidence>
<comment type="cofactor">
    <cofactor evidence="6">
        <name>Zn(2+)</name>
        <dbReference type="ChEBI" id="CHEBI:29105"/>
    </cofactor>
    <text evidence="6">Binds 1 zinc ion per subunit.</text>
</comment>
<dbReference type="RefSeq" id="WP_066330593.1">
    <property type="nucleotide sequence ID" value="NZ_JAXOJX010000008.1"/>
</dbReference>
<dbReference type="InterPro" id="IPR001915">
    <property type="entry name" value="Peptidase_M48"/>
</dbReference>
<evidence type="ECO:0000256" key="5">
    <source>
        <dbReference type="ARBA" id="ARBA00023049"/>
    </source>
</evidence>
<evidence type="ECO:0000256" key="3">
    <source>
        <dbReference type="ARBA" id="ARBA00022801"/>
    </source>
</evidence>
<evidence type="ECO:0000256" key="7">
    <source>
        <dbReference type="SAM" id="MobiDB-lite"/>
    </source>
</evidence>
<keyword evidence="3 6" id="KW-0378">Hydrolase</keyword>
<dbReference type="EMBL" id="JAXOJX010000008">
    <property type="protein sequence ID" value="MDZ5456394.1"/>
    <property type="molecule type" value="Genomic_DNA"/>
</dbReference>
<dbReference type="PANTHER" id="PTHR22726">
    <property type="entry name" value="METALLOENDOPEPTIDASE OMA1"/>
    <property type="match status" value="1"/>
</dbReference>
<dbReference type="Pfam" id="PF01435">
    <property type="entry name" value="Peptidase_M48"/>
    <property type="match status" value="1"/>
</dbReference>
<dbReference type="Proteomes" id="UP001293718">
    <property type="component" value="Unassembled WGS sequence"/>
</dbReference>
<feature type="domain" description="Peptidase M48" evidence="8">
    <location>
        <begin position="134"/>
        <end position="298"/>
    </location>
</feature>
<evidence type="ECO:0000256" key="4">
    <source>
        <dbReference type="ARBA" id="ARBA00022833"/>
    </source>
</evidence>
<reference evidence="9 10" key="1">
    <citation type="submission" date="2023-11" db="EMBL/GenBank/DDBJ databases">
        <title>Draft genome of Azohydromonas lata strain H1 (DSM1123), a polyhydroxyalkanoate producer.</title>
        <authorList>
            <person name="Traversa D."/>
            <person name="D'Addabbo P."/>
            <person name="Pazzani C."/>
            <person name="Manzari C."/>
            <person name="Chiara M."/>
            <person name="Scrascia M."/>
        </authorList>
    </citation>
    <scope>NUCLEOTIDE SEQUENCE [LARGE SCALE GENOMIC DNA]</scope>
    <source>
        <strain evidence="9 10">H1</strain>
    </source>
</reference>
<sequence>MSTDAFRTDADISTEPLLAHAGCACALCGRGAARLGGEGGNAGGGVSRRLFTGALLGGALLPAVAQGVREEVGSESAFSRLVPAEEVEAAATQQYKQLLSEAASKRALAPAEHPQVQRLRYIAQRIIPFTDTWNPRARQWKWEVNLIGSKELNAFCMPGGKIAFFYGILQQLQLSDDEVATIMGHEVAHALREHARERMGKSAATQLGAGALSALLGLGNLGNQVLGMGSQLLTLKFSREDESEADIVGMELAARAGYDPAAGVSLWQKMMAVSQGEPLAFMSTHPNSETRIRDIQARLPRVQPLYAQAAKPPQRFGPPAKTGNR</sequence>
<feature type="region of interest" description="Disordered" evidence="7">
    <location>
        <begin position="306"/>
        <end position="325"/>
    </location>
</feature>
<dbReference type="Gene3D" id="3.30.2010.10">
    <property type="entry name" value="Metalloproteases ('zincins'), catalytic domain"/>
    <property type="match status" value="1"/>
</dbReference>
<dbReference type="PANTHER" id="PTHR22726:SF1">
    <property type="entry name" value="METALLOENDOPEPTIDASE OMA1, MITOCHONDRIAL"/>
    <property type="match status" value="1"/>
</dbReference>
<keyword evidence="4 6" id="KW-0862">Zinc</keyword>
<evidence type="ECO:0000313" key="9">
    <source>
        <dbReference type="EMBL" id="MDZ5456394.1"/>
    </source>
</evidence>
<evidence type="ECO:0000256" key="6">
    <source>
        <dbReference type="RuleBase" id="RU003983"/>
    </source>
</evidence>
<comment type="caution">
    <text evidence="9">The sequence shown here is derived from an EMBL/GenBank/DDBJ whole genome shotgun (WGS) entry which is preliminary data.</text>
</comment>
<organism evidence="9 10">
    <name type="scientific">Azohydromonas lata</name>
    <dbReference type="NCBI Taxonomy" id="45677"/>
    <lineage>
        <taxon>Bacteria</taxon>
        <taxon>Pseudomonadati</taxon>
        <taxon>Pseudomonadota</taxon>
        <taxon>Betaproteobacteria</taxon>
        <taxon>Burkholderiales</taxon>
        <taxon>Sphaerotilaceae</taxon>
        <taxon>Azohydromonas</taxon>
    </lineage>
</organism>
<gene>
    <name evidence="9" type="ORF">SM757_07390</name>
</gene>
<keyword evidence="10" id="KW-1185">Reference proteome</keyword>
<comment type="similarity">
    <text evidence="6">Belongs to the peptidase M48 family.</text>
</comment>
<keyword evidence="5 6" id="KW-0482">Metalloprotease</keyword>
<dbReference type="CDD" id="cd07331">
    <property type="entry name" value="M48C_Oma1_like"/>
    <property type="match status" value="1"/>
</dbReference>
<evidence type="ECO:0000259" key="8">
    <source>
        <dbReference type="Pfam" id="PF01435"/>
    </source>
</evidence>
<name>A0ABU5IBB4_9BURK</name>
<evidence type="ECO:0000256" key="1">
    <source>
        <dbReference type="ARBA" id="ARBA00022670"/>
    </source>
</evidence>
<proteinExistence type="inferred from homology"/>
<keyword evidence="2" id="KW-0479">Metal-binding</keyword>
<accession>A0ABU5IBB4</accession>
<protein>
    <submittedName>
        <fullName evidence="9">M48 family metallopeptidase</fullName>
    </submittedName>
</protein>
<keyword evidence="1 6" id="KW-0645">Protease</keyword>
<evidence type="ECO:0000313" key="10">
    <source>
        <dbReference type="Proteomes" id="UP001293718"/>
    </source>
</evidence>